<evidence type="ECO:0000313" key="1">
    <source>
        <dbReference type="EMBL" id="CAH4036262.1"/>
    </source>
</evidence>
<keyword evidence="2" id="KW-1185">Reference proteome</keyword>
<proteinExistence type="predicted"/>
<dbReference type="Proteomes" id="UP001152562">
    <property type="component" value="Unassembled WGS sequence"/>
</dbReference>
<protein>
    <submittedName>
        <fullName evidence="1">Uncharacterized protein</fullName>
    </submittedName>
</protein>
<reference evidence="1" key="1">
    <citation type="submission" date="2022-05" db="EMBL/GenBank/DDBJ databases">
        <authorList>
            <person name="Okamura Y."/>
        </authorList>
    </citation>
    <scope>NUCLEOTIDE SEQUENCE</scope>
</reference>
<organism evidence="1 2">
    <name type="scientific">Pieris brassicae</name>
    <name type="common">White butterfly</name>
    <name type="synonym">Large white butterfly</name>
    <dbReference type="NCBI Taxonomy" id="7116"/>
    <lineage>
        <taxon>Eukaryota</taxon>
        <taxon>Metazoa</taxon>
        <taxon>Ecdysozoa</taxon>
        <taxon>Arthropoda</taxon>
        <taxon>Hexapoda</taxon>
        <taxon>Insecta</taxon>
        <taxon>Pterygota</taxon>
        <taxon>Neoptera</taxon>
        <taxon>Endopterygota</taxon>
        <taxon>Lepidoptera</taxon>
        <taxon>Glossata</taxon>
        <taxon>Ditrysia</taxon>
        <taxon>Papilionoidea</taxon>
        <taxon>Pieridae</taxon>
        <taxon>Pierinae</taxon>
        <taxon>Pieris</taxon>
    </lineage>
</organism>
<gene>
    <name evidence="1" type="ORF">PIBRA_LOCUS12084</name>
</gene>
<dbReference type="AlphaFoldDB" id="A0A9P0TPS8"/>
<evidence type="ECO:0000313" key="2">
    <source>
        <dbReference type="Proteomes" id="UP001152562"/>
    </source>
</evidence>
<comment type="caution">
    <text evidence="1">The sequence shown here is derived from an EMBL/GenBank/DDBJ whole genome shotgun (WGS) entry which is preliminary data.</text>
</comment>
<dbReference type="EMBL" id="CALOZG010000064">
    <property type="protein sequence ID" value="CAH4036262.1"/>
    <property type="molecule type" value="Genomic_DNA"/>
</dbReference>
<name>A0A9P0TPS8_PIEBR</name>
<accession>A0A9P0TPS8</accession>
<sequence>MLVGLHVVANRGSEGTRIRENGESIVDVTLTKPQPSCCVENWDVLTGLRRFWTTVISVSDRLLILARIRQNLTQNRNLGALTRNRRSWLRLCKLGAPTPGPHWTSVFW</sequence>